<dbReference type="EMBL" id="JAMBPX010000005">
    <property type="protein sequence ID" value="MDG0859403.1"/>
    <property type="molecule type" value="Genomic_DNA"/>
</dbReference>
<reference evidence="7" key="1">
    <citation type="submission" date="2022-05" db="EMBL/GenBank/DDBJ databases">
        <title>Comparative genomics of Staphylococcus equorum isolates.</title>
        <authorList>
            <person name="Luelf R.H."/>
        </authorList>
    </citation>
    <scope>NUCLEOTIDE SEQUENCE</scope>
    <source>
        <strain evidence="7">TMW 2.2343</strain>
    </source>
</reference>
<comment type="subcellular location">
    <subcellularLocation>
        <location evidence="1">Secreted</location>
    </subcellularLocation>
</comment>
<keyword evidence="2" id="KW-0964">Secreted</keyword>
<dbReference type="NCBIfam" id="NF047686">
    <property type="entry name" value="IsaB_fam"/>
    <property type="match status" value="1"/>
</dbReference>
<evidence type="ECO:0000256" key="4">
    <source>
        <dbReference type="ARBA" id="ARBA00093777"/>
    </source>
</evidence>
<comment type="similarity">
    <text evidence="4">Belongs to the IsaB family.</text>
</comment>
<feature type="chain" id="PRO_5040721732" description="Immunodominant staphylococcal antigen B" evidence="6">
    <location>
        <begin position="25"/>
        <end position="195"/>
    </location>
</feature>
<organism evidence="7 8">
    <name type="scientific">Staphylococcus equorum</name>
    <dbReference type="NCBI Taxonomy" id="246432"/>
    <lineage>
        <taxon>Bacteria</taxon>
        <taxon>Bacillati</taxon>
        <taxon>Bacillota</taxon>
        <taxon>Bacilli</taxon>
        <taxon>Bacillales</taxon>
        <taxon>Staphylococcaceae</taxon>
        <taxon>Staphylococcus</taxon>
    </lineage>
</organism>
<evidence type="ECO:0000256" key="6">
    <source>
        <dbReference type="SAM" id="SignalP"/>
    </source>
</evidence>
<dbReference type="Proteomes" id="UP001152302">
    <property type="component" value="Unassembled WGS sequence"/>
</dbReference>
<evidence type="ECO:0000256" key="3">
    <source>
        <dbReference type="ARBA" id="ARBA00022729"/>
    </source>
</evidence>
<sequence length="195" mass="21511">MNKVVKLLSSTVIVSTLVVGSSAAYITSNNQEVQAQSEQVQKWGYGEGGASGANTESSASLKAETPWYNYEGYTTYDASFTQDYNFVRALKYDNVSIDGYKVDPKADSEVEYNETVYDTTASFNKDDEVVQTTFFTKPDSVSKATFKDAHSSNEISEEGKLGNGDGTFVKYKTNEGSYTAFFDTKDNLMEMTISQ</sequence>
<comment type="caution">
    <text evidence="7">The sequence shown here is derived from an EMBL/GenBank/DDBJ whole genome shotgun (WGS) entry which is preliminary data.</text>
</comment>
<evidence type="ECO:0000256" key="5">
    <source>
        <dbReference type="ARBA" id="ARBA00093792"/>
    </source>
</evidence>
<keyword evidence="3 6" id="KW-0732">Signal</keyword>
<evidence type="ECO:0000256" key="2">
    <source>
        <dbReference type="ARBA" id="ARBA00022525"/>
    </source>
</evidence>
<protein>
    <recommendedName>
        <fullName evidence="5">Immunodominant staphylococcal antigen B</fullName>
    </recommendedName>
</protein>
<accession>A0A9X4LFZ5</accession>
<evidence type="ECO:0000256" key="1">
    <source>
        <dbReference type="ARBA" id="ARBA00004613"/>
    </source>
</evidence>
<evidence type="ECO:0000313" key="8">
    <source>
        <dbReference type="Proteomes" id="UP001152302"/>
    </source>
</evidence>
<evidence type="ECO:0000313" key="7">
    <source>
        <dbReference type="EMBL" id="MDG0859403.1"/>
    </source>
</evidence>
<feature type="signal peptide" evidence="6">
    <location>
        <begin position="1"/>
        <end position="24"/>
    </location>
</feature>
<dbReference type="AlphaFoldDB" id="A0A9X4LFZ5"/>
<dbReference type="RefSeq" id="WP_277581207.1">
    <property type="nucleotide sequence ID" value="NZ_JAMBPV010000003.1"/>
</dbReference>
<proteinExistence type="inferred from homology"/>
<gene>
    <name evidence="7" type="ORF">M4L21_08725</name>
</gene>
<dbReference type="InterPro" id="IPR058086">
    <property type="entry name" value="IsaB"/>
</dbReference>
<name>A0A9X4LFZ5_9STAP</name>